<evidence type="ECO:0000256" key="2">
    <source>
        <dbReference type="ARBA" id="ARBA00022448"/>
    </source>
</evidence>
<evidence type="ECO:0000313" key="9">
    <source>
        <dbReference type="EMBL" id="USS85661.1"/>
    </source>
</evidence>
<dbReference type="PANTHER" id="PTHR30043:SF1">
    <property type="entry name" value="ABC TRANSPORT SYSTEM PERMEASE PROTEIN P69"/>
    <property type="match status" value="1"/>
</dbReference>
<sequence>MKQGQVPEQPLRQRFHVVGITVTVVLLVLIYYSALITGVDVNAFFENADQFGVVLSQMKHPDWPYLTKIMGTLAQTLQMAILGTTIGAIVAVPFAFLAARNIVKNRVGRLVIRLILALIRTLPTLLLAALFVAIFGIGPMTGVITLAFFSFGMIAKLFYDVLETIDLGPVRALRATGATMLQTIRVAILPQIAGQFMSYFLYTLEINVRSSTVLGYLGAGGIGLYLQQTLDQFDYPRTAVIILAIFAVVLVIDAISNYVRKRLQ</sequence>
<feature type="transmembrane region" description="Helical" evidence="7">
    <location>
        <begin position="143"/>
        <end position="162"/>
    </location>
</feature>
<dbReference type="InterPro" id="IPR000515">
    <property type="entry name" value="MetI-like"/>
</dbReference>
<feature type="transmembrane region" description="Helical" evidence="7">
    <location>
        <begin position="15"/>
        <end position="34"/>
    </location>
</feature>
<keyword evidence="10" id="KW-1185">Reference proteome</keyword>
<evidence type="ECO:0000256" key="4">
    <source>
        <dbReference type="ARBA" id="ARBA00022692"/>
    </source>
</evidence>
<dbReference type="NCBIfam" id="TIGR01097">
    <property type="entry name" value="PhnE"/>
    <property type="match status" value="1"/>
</dbReference>
<feature type="transmembrane region" description="Helical" evidence="7">
    <location>
        <begin position="208"/>
        <end position="226"/>
    </location>
</feature>
<dbReference type="InterPro" id="IPR035906">
    <property type="entry name" value="MetI-like_sf"/>
</dbReference>
<dbReference type="PROSITE" id="PS50928">
    <property type="entry name" value="ABC_TM1"/>
    <property type="match status" value="1"/>
</dbReference>
<dbReference type="InterPro" id="IPR005769">
    <property type="entry name" value="PhnE/PtxC"/>
</dbReference>
<dbReference type="Proteomes" id="UP001056707">
    <property type="component" value="Chromosome"/>
</dbReference>
<organism evidence="9 10">
    <name type="scientific">Fructilactobacillus myrtifloralis</name>
    <dbReference type="NCBI Taxonomy" id="2940301"/>
    <lineage>
        <taxon>Bacteria</taxon>
        <taxon>Bacillati</taxon>
        <taxon>Bacillota</taxon>
        <taxon>Bacilli</taxon>
        <taxon>Lactobacillales</taxon>
        <taxon>Lactobacillaceae</taxon>
        <taxon>Fructilactobacillus</taxon>
    </lineage>
</organism>
<evidence type="ECO:0000256" key="5">
    <source>
        <dbReference type="ARBA" id="ARBA00022989"/>
    </source>
</evidence>
<dbReference type="PANTHER" id="PTHR30043">
    <property type="entry name" value="PHOSPHONATES TRANSPORT SYSTEM PERMEASE PROTEIN"/>
    <property type="match status" value="1"/>
</dbReference>
<name>A0ABY5BSU5_9LACO</name>
<feature type="transmembrane region" description="Helical" evidence="7">
    <location>
        <begin position="238"/>
        <end position="259"/>
    </location>
</feature>
<keyword evidence="6 7" id="KW-0472">Membrane</keyword>
<dbReference type="Gene3D" id="1.10.3720.10">
    <property type="entry name" value="MetI-like"/>
    <property type="match status" value="1"/>
</dbReference>
<proteinExistence type="inferred from homology"/>
<protein>
    <submittedName>
        <fullName evidence="9">Phosphonate ABC transporter, permease protein PhnE</fullName>
    </submittedName>
</protein>
<feature type="transmembrane region" description="Helical" evidence="7">
    <location>
        <begin position="110"/>
        <end position="137"/>
    </location>
</feature>
<feature type="transmembrane region" description="Helical" evidence="7">
    <location>
        <begin position="77"/>
        <end position="98"/>
    </location>
</feature>
<feature type="domain" description="ABC transmembrane type-1" evidence="8">
    <location>
        <begin position="73"/>
        <end position="256"/>
    </location>
</feature>
<comment type="similarity">
    <text evidence="7">Belongs to the binding-protein-dependent transport system permease family.</text>
</comment>
<evidence type="ECO:0000259" key="8">
    <source>
        <dbReference type="PROSITE" id="PS50928"/>
    </source>
</evidence>
<keyword evidence="4 7" id="KW-0812">Transmembrane</keyword>
<evidence type="ECO:0000256" key="6">
    <source>
        <dbReference type="ARBA" id="ARBA00023136"/>
    </source>
</evidence>
<dbReference type="EMBL" id="CP097116">
    <property type="protein sequence ID" value="USS85661.1"/>
    <property type="molecule type" value="Genomic_DNA"/>
</dbReference>
<gene>
    <name evidence="9" type="primary">phnE</name>
    <name evidence="9" type="ORF">M3M35_03245</name>
</gene>
<dbReference type="CDD" id="cd06261">
    <property type="entry name" value="TM_PBP2"/>
    <property type="match status" value="1"/>
</dbReference>
<evidence type="ECO:0000256" key="1">
    <source>
        <dbReference type="ARBA" id="ARBA00004651"/>
    </source>
</evidence>
<keyword evidence="3" id="KW-1003">Cell membrane</keyword>
<reference evidence="9" key="1">
    <citation type="submission" date="2022-05" db="EMBL/GenBank/DDBJ databases">
        <authorList>
            <person name="Oliphant S.A."/>
            <person name="Watson-Haigh N.S."/>
            <person name="Sumby K.M."/>
            <person name="Gardner J.M."/>
            <person name="Jiranek V."/>
        </authorList>
    </citation>
    <scope>NUCLEOTIDE SEQUENCE</scope>
    <source>
        <strain evidence="9">KI16_H9</strain>
    </source>
</reference>
<evidence type="ECO:0000256" key="3">
    <source>
        <dbReference type="ARBA" id="ARBA00022475"/>
    </source>
</evidence>
<evidence type="ECO:0000256" key="7">
    <source>
        <dbReference type="RuleBase" id="RU363032"/>
    </source>
</evidence>
<dbReference type="Pfam" id="PF00528">
    <property type="entry name" value="BPD_transp_1"/>
    <property type="match status" value="1"/>
</dbReference>
<dbReference type="RefSeq" id="WP_252750556.1">
    <property type="nucleotide sequence ID" value="NZ_CP097116.1"/>
</dbReference>
<accession>A0ABY5BSU5</accession>
<dbReference type="SUPFAM" id="SSF161098">
    <property type="entry name" value="MetI-like"/>
    <property type="match status" value="1"/>
</dbReference>
<keyword evidence="2 7" id="KW-0813">Transport</keyword>
<comment type="subcellular location">
    <subcellularLocation>
        <location evidence="1 7">Cell membrane</location>
        <topology evidence="1 7">Multi-pass membrane protein</topology>
    </subcellularLocation>
</comment>
<evidence type="ECO:0000313" key="10">
    <source>
        <dbReference type="Proteomes" id="UP001056707"/>
    </source>
</evidence>
<keyword evidence="5 7" id="KW-1133">Transmembrane helix</keyword>